<evidence type="ECO:0000313" key="1">
    <source>
        <dbReference type="EMBL" id="GHI83493.1"/>
    </source>
</evidence>
<accession>A0A919L9L1</accession>
<reference evidence="1" key="1">
    <citation type="submission" date="2020-09" db="EMBL/GenBank/DDBJ databases">
        <title>Whole genome shotgun sequence of Streptomyces xanthophaeus NBRC 12829.</title>
        <authorList>
            <person name="Komaki H."/>
            <person name="Tamura T."/>
        </authorList>
    </citation>
    <scope>NUCLEOTIDE SEQUENCE</scope>
    <source>
        <strain evidence="1">NBRC 12829</strain>
    </source>
</reference>
<dbReference type="Proteomes" id="UP000600026">
    <property type="component" value="Unassembled WGS sequence"/>
</dbReference>
<proteinExistence type="predicted"/>
<organism evidence="1 2">
    <name type="scientific">Streptomyces xanthophaeus</name>
    <dbReference type="NCBI Taxonomy" id="67385"/>
    <lineage>
        <taxon>Bacteria</taxon>
        <taxon>Bacillati</taxon>
        <taxon>Actinomycetota</taxon>
        <taxon>Actinomycetes</taxon>
        <taxon>Kitasatosporales</taxon>
        <taxon>Streptomycetaceae</taxon>
        <taxon>Streptomyces</taxon>
    </lineage>
</organism>
<sequence>MHSIQFELTHAGSLQGRLGRMGIHVWSGSVPGLGPVELTSPAETDAQREELGAWVSGHGIPPMTFWGYGFRELPRLARISLTADGWTGKVKRRHLAVTARGRALRIEIAGRSYRYQVLDGKCRHELRREGAVVTMTRSQWRHPRSISGIAQGNADGLDIGLAVLLEGAYTRNLSFSGALYSWPGRFLSRLDLPDL</sequence>
<comment type="caution">
    <text evidence="1">The sequence shown here is derived from an EMBL/GenBank/DDBJ whole genome shotgun (WGS) entry which is preliminary data.</text>
</comment>
<protein>
    <submittedName>
        <fullName evidence="1">Uncharacterized protein</fullName>
    </submittedName>
</protein>
<dbReference type="RefSeq" id="WP_051858809.1">
    <property type="nucleotide sequence ID" value="NZ_BNEE01000004.1"/>
</dbReference>
<dbReference type="AlphaFoldDB" id="A0A919L9L1"/>
<evidence type="ECO:0000313" key="2">
    <source>
        <dbReference type="Proteomes" id="UP000600026"/>
    </source>
</evidence>
<name>A0A919L9L1_9ACTN</name>
<dbReference type="OrthoDB" id="4187831at2"/>
<gene>
    <name evidence="1" type="ORF">Sxan_08570</name>
</gene>
<keyword evidence="2" id="KW-1185">Reference proteome</keyword>
<dbReference type="EMBL" id="BNEE01000004">
    <property type="protein sequence ID" value="GHI83493.1"/>
    <property type="molecule type" value="Genomic_DNA"/>
</dbReference>